<protein>
    <submittedName>
        <fullName evidence="4">ABC transporter ATP-binding protein</fullName>
    </submittedName>
</protein>
<evidence type="ECO:0000313" key="5">
    <source>
        <dbReference type="Proteomes" id="UP000449710"/>
    </source>
</evidence>
<name>A0AA43XK45_9CLOT</name>
<sequence length="321" mass="36351">MQRDEIKREDRQHSEEETEAMIELKNLTYRYEAEAVLQDLTTSLSSPKIYGLMGRNGAGKTTLLALINGYINRGEGSLKVFGENPFDNLSVAVDVSYHGKPDFKEERNKVEEILGFYRRYRPNFEIDIAKELLGDFDISLDKTIKKLSQGKQSALNGILGLASGTPVTLLDEVYVGMDAPSRTRMYRAILDEQIRRPRLMILSTHMVSEMDYLFDHVLILKNGKLLIDAPVDEVLEKGIAVSGEKSKVEDFTKDLQVLHREALGPIEKTVVYDEITEEDRKRGLETGLEFEETSLQDLFIHLTEGTEKVAGKKSMGKEDTK</sequence>
<dbReference type="PANTHER" id="PTHR43158">
    <property type="entry name" value="SKFA PEPTIDE EXPORT ATP-BINDING PROTEIN SKFE"/>
    <property type="match status" value="1"/>
</dbReference>
<dbReference type="InterPro" id="IPR003593">
    <property type="entry name" value="AAA+_ATPase"/>
</dbReference>
<evidence type="ECO:0000256" key="1">
    <source>
        <dbReference type="ARBA" id="ARBA00022741"/>
    </source>
</evidence>
<dbReference type="SUPFAM" id="SSF52540">
    <property type="entry name" value="P-loop containing nucleoside triphosphate hydrolases"/>
    <property type="match status" value="1"/>
</dbReference>
<evidence type="ECO:0000259" key="3">
    <source>
        <dbReference type="PROSITE" id="PS50893"/>
    </source>
</evidence>
<proteinExistence type="predicted"/>
<comment type="caution">
    <text evidence="4">The sequence shown here is derived from an EMBL/GenBank/DDBJ whole genome shotgun (WGS) entry which is preliminary data.</text>
</comment>
<keyword evidence="5" id="KW-1185">Reference proteome</keyword>
<keyword evidence="1" id="KW-0547">Nucleotide-binding</keyword>
<organism evidence="4 5">
    <name type="scientific">Isachenkonia alkalipeptolytica</name>
    <dbReference type="NCBI Taxonomy" id="2565777"/>
    <lineage>
        <taxon>Bacteria</taxon>
        <taxon>Bacillati</taxon>
        <taxon>Bacillota</taxon>
        <taxon>Clostridia</taxon>
        <taxon>Eubacteriales</taxon>
        <taxon>Clostridiaceae</taxon>
        <taxon>Isachenkonia</taxon>
    </lineage>
</organism>
<reference evidence="4 5" key="1">
    <citation type="submission" date="2019-04" db="EMBL/GenBank/DDBJ databases">
        <title>Isachenkonia alkalipeptolytica gen. nov. sp. nov. a new anaerobic, alkiliphilic organothrophic bacterium capable to reduce synthesized ferrihydrite isolated from a soda lake.</title>
        <authorList>
            <person name="Toshchakov S.V."/>
            <person name="Zavarzina D.G."/>
            <person name="Zhilina T.N."/>
            <person name="Kostrikina N.A."/>
            <person name="Kublanov I.V."/>
        </authorList>
    </citation>
    <scope>NUCLEOTIDE SEQUENCE [LARGE SCALE GENOMIC DNA]</scope>
    <source>
        <strain evidence="4 5">Z-1701</strain>
    </source>
</reference>
<dbReference type="AlphaFoldDB" id="A0AA43XK45"/>
<accession>A0AA43XK45</accession>
<feature type="domain" description="ABC transporter" evidence="3">
    <location>
        <begin position="22"/>
        <end position="247"/>
    </location>
</feature>
<dbReference type="GO" id="GO:0016887">
    <property type="term" value="F:ATP hydrolysis activity"/>
    <property type="evidence" value="ECO:0007669"/>
    <property type="project" value="InterPro"/>
</dbReference>
<dbReference type="Gene3D" id="3.40.50.300">
    <property type="entry name" value="P-loop containing nucleotide triphosphate hydrolases"/>
    <property type="match status" value="1"/>
</dbReference>
<dbReference type="InterPro" id="IPR003439">
    <property type="entry name" value="ABC_transporter-like_ATP-bd"/>
</dbReference>
<dbReference type="Pfam" id="PF00005">
    <property type="entry name" value="ABC_tran"/>
    <property type="match status" value="1"/>
</dbReference>
<evidence type="ECO:0000256" key="2">
    <source>
        <dbReference type="ARBA" id="ARBA00022840"/>
    </source>
</evidence>
<evidence type="ECO:0000313" key="4">
    <source>
        <dbReference type="EMBL" id="NBG88202.1"/>
    </source>
</evidence>
<dbReference type="EMBL" id="SUMG01000006">
    <property type="protein sequence ID" value="NBG88202.1"/>
    <property type="molecule type" value="Genomic_DNA"/>
</dbReference>
<dbReference type="RefSeq" id="WP_160720493.1">
    <property type="nucleotide sequence ID" value="NZ_SUMG01000006.1"/>
</dbReference>
<dbReference type="PANTHER" id="PTHR43158:SF5">
    <property type="entry name" value="ABC TRANSPORTER, ATP-BINDING PROTEIN"/>
    <property type="match status" value="1"/>
</dbReference>
<dbReference type="InterPro" id="IPR027417">
    <property type="entry name" value="P-loop_NTPase"/>
</dbReference>
<dbReference type="GO" id="GO:0005524">
    <property type="term" value="F:ATP binding"/>
    <property type="evidence" value="ECO:0007669"/>
    <property type="project" value="UniProtKB-KW"/>
</dbReference>
<keyword evidence="2 4" id="KW-0067">ATP-binding</keyword>
<dbReference type="Proteomes" id="UP000449710">
    <property type="component" value="Unassembled WGS sequence"/>
</dbReference>
<dbReference type="PROSITE" id="PS50893">
    <property type="entry name" value="ABC_TRANSPORTER_2"/>
    <property type="match status" value="1"/>
</dbReference>
<gene>
    <name evidence="4" type="ORF">ISALK_06775</name>
</gene>
<dbReference type="SMART" id="SM00382">
    <property type="entry name" value="AAA"/>
    <property type="match status" value="1"/>
</dbReference>